<dbReference type="Pfam" id="PF13538">
    <property type="entry name" value="UvrD_C_2"/>
    <property type="match status" value="1"/>
</dbReference>
<evidence type="ECO:0000313" key="3">
    <source>
        <dbReference type="Proteomes" id="UP000285744"/>
    </source>
</evidence>
<dbReference type="OrthoDB" id="4509614at2"/>
<dbReference type="PANTHER" id="PTHR11070:SF2">
    <property type="entry name" value="ATP-DEPENDENT DNA HELICASE SRS2"/>
    <property type="match status" value="1"/>
</dbReference>
<feature type="domain" description="AAA+ ATPase" evidence="1">
    <location>
        <begin position="232"/>
        <end position="382"/>
    </location>
</feature>
<accession>A0A420F4W0</accession>
<gene>
    <name evidence="2" type="ORF">D7I43_06290</name>
</gene>
<proteinExistence type="predicted"/>
<dbReference type="SUPFAM" id="SSF52540">
    <property type="entry name" value="P-loop containing nucleoside triphosphate hydrolases"/>
    <property type="match status" value="1"/>
</dbReference>
<dbReference type="GO" id="GO:0005524">
    <property type="term" value="F:ATP binding"/>
    <property type="evidence" value="ECO:0007669"/>
    <property type="project" value="InterPro"/>
</dbReference>
<evidence type="ECO:0000313" key="2">
    <source>
        <dbReference type="EMBL" id="RKF27962.1"/>
    </source>
</evidence>
<dbReference type="InterPro" id="IPR003593">
    <property type="entry name" value="AAA+_ATPase"/>
</dbReference>
<comment type="caution">
    <text evidence="2">The sequence shown here is derived from an EMBL/GenBank/DDBJ whole genome shotgun (WGS) entry which is preliminary data.</text>
</comment>
<name>A0A420F4W0_9ACTN</name>
<dbReference type="Pfam" id="PF08378">
    <property type="entry name" value="NERD"/>
    <property type="match status" value="1"/>
</dbReference>
<dbReference type="PANTHER" id="PTHR11070">
    <property type="entry name" value="UVRD / RECB / PCRA DNA HELICASE FAMILY MEMBER"/>
    <property type="match status" value="1"/>
</dbReference>
<reference evidence="2 3" key="1">
    <citation type="journal article" date="2018" name="Int. J. Syst. Evol. Microbiol.">
        <title>Micromonospora globbae sp. nov., an endophytic actinomycete isolated from roots of Globba winitii C. H. Wright.</title>
        <authorList>
            <person name="Kuncharoen N."/>
            <person name="Pittayakhajonwut P."/>
            <person name="Tanasupawat S."/>
        </authorList>
    </citation>
    <scope>NUCLEOTIDE SEQUENCE [LARGE SCALE GENOMIC DNA]</scope>
    <source>
        <strain evidence="2 3">WPS1-2</strain>
    </source>
</reference>
<dbReference type="GO" id="GO:0043138">
    <property type="term" value="F:3'-5' DNA helicase activity"/>
    <property type="evidence" value="ECO:0007669"/>
    <property type="project" value="TreeGrafter"/>
</dbReference>
<dbReference type="InterPro" id="IPR027417">
    <property type="entry name" value="P-loop_NTPase"/>
</dbReference>
<dbReference type="InterPro" id="IPR000212">
    <property type="entry name" value="DNA_helicase_UvrD/REP"/>
</dbReference>
<dbReference type="EMBL" id="RAQQ01000004">
    <property type="protein sequence ID" value="RKF27962.1"/>
    <property type="molecule type" value="Genomic_DNA"/>
</dbReference>
<evidence type="ECO:0000259" key="1">
    <source>
        <dbReference type="SMART" id="SM00382"/>
    </source>
</evidence>
<dbReference type="SMART" id="SM00382">
    <property type="entry name" value="AAA"/>
    <property type="match status" value="1"/>
</dbReference>
<dbReference type="GO" id="GO:0003677">
    <property type="term" value="F:DNA binding"/>
    <property type="evidence" value="ECO:0007669"/>
    <property type="project" value="InterPro"/>
</dbReference>
<dbReference type="GO" id="GO:0000725">
    <property type="term" value="P:recombinational repair"/>
    <property type="evidence" value="ECO:0007669"/>
    <property type="project" value="TreeGrafter"/>
</dbReference>
<dbReference type="InterPro" id="IPR027785">
    <property type="entry name" value="UvrD-like_helicase_C"/>
</dbReference>
<dbReference type="Gene3D" id="3.40.50.300">
    <property type="entry name" value="P-loop containing nucleotide triphosphate hydrolases"/>
    <property type="match status" value="2"/>
</dbReference>
<protein>
    <submittedName>
        <fullName evidence="2">Nuclease</fullName>
    </submittedName>
</protein>
<organism evidence="2 3">
    <name type="scientific">Micromonospora globbae</name>
    <dbReference type="NCBI Taxonomy" id="1894969"/>
    <lineage>
        <taxon>Bacteria</taxon>
        <taxon>Bacillati</taxon>
        <taxon>Actinomycetota</taxon>
        <taxon>Actinomycetes</taxon>
        <taxon>Micromonosporales</taxon>
        <taxon>Micromonosporaceae</taxon>
        <taxon>Micromonospora</taxon>
    </lineage>
</organism>
<sequence>MMPAYCPEGSPPGERALYAALQSADGTNDWFVLHSLGIADHVRHVEGEADFVVIVPGRGVLVVEVKSHHVINRLPDGLWKLGSDAPTARGPFQQASEAMYSIRRFLTKRGVDLRSIPMLSAVWFTHVRARTMLPPTPEWHDWQVLDSEDLRNGAASAVLRTLAQGMKHLDDKIRYFSYGGTGPDAAMSARIASLLRPRFEIANVAGDIRRARQTELVTFIEEQYLALDAMADNPAVLFAGPAGSGKTLLAVEAAQREVAQGRSGRLLCFNKLLGRKLSYDLGGAAGLTVGTLHQELLRISGSKVPPGAGAAFWERDLPESALEVLLDRPDLAGDFLIVDEIQDMVRDSYLDVLDLMVAGGLADGRILLFGDFERQAIFESGDGRASLGARIPRLSSHRLTANCRNLPRIGYQVNLFSKLRPGYRHFRRQDDGVDPTLVPYTAGADQSPLLVQAVRALRDEGYELNEIVVLSPLRNGSTAQTTPNSWLRQVLHPADGRHGRPGQLLHTTIQAFKGLEAPAVVVTDLDHRLVPGFESLMYVGMTRATDRLFALIETGTARTVVGGNA</sequence>
<dbReference type="AlphaFoldDB" id="A0A420F4W0"/>
<dbReference type="InterPro" id="IPR011528">
    <property type="entry name" value="NERD"/>
</dbReference>
<dbReference type="Proteomes" id="UP000285744">
    <property type="component" value="Unassembled WGS sequence"/>
</dbReference>